<accession>A0ABY1P229</accession>
<proteinExistence type="predicted"/>
<feature type="transmembrane region" description="Helical" evidence="1">
    <location>
        <begin position="75"/>
        <end position="104"/>
    </location>
</feature>
<evidence type="ECO:0000256" key="1">
    <source>
        <dbReference type="SAM" id="Phobius"/>
    </source>
</evidence>
<dbReference type="Proteomes" id="UP001157914">
    <property type="component" value="Unassembled WGS sequence"/>
</dbReference>
<keyword evidence="1" id="KW-0812">Transmembrane</keyword>
<comment type="caution">
    <text evidence="2">The sequence shown here is derived from an EMBL/GenBank/DDBJ whole genome shotgun (WGS) entry which is preliminary data.</text>
</comment>
<organism evidence="2 3">
    <name type="scientific">Roseibium denhamense</name>
    <dbReference type="NCBI Taxonomy" id="76305"/>
    <lineage>
        <taxon>Bacteria</taxon>
        <taxon>Pseudomonadati</taxon>
        <taxon>Pseudomonadota</taxon>
        <taxon>Alphaproteobacteria</taxon>
        <taxon>Hyphomicrobiales</taxon>
        <taxon>Stappiaceae</taxon>
        <taxon>Roseibium</taxon>
    </lineage>
</organism>
<dbReference type="EMBL" id="FXTT01000003">
    <property type="protein sequence ID" value="SMP23338.1"/>
    <property type="molecule type" value="Genomic_DNA"/>
</dbReference>
<protein>
    <recommendedName>
        <fullName evidence="4">Yip1 domain-containing protein</fullName>
    </recommendedName>
</protein>
<keyword evidence="1" id="KW-0472">Membrane</keyword>
<keyword evidence="1" id="KW-1133">Transmembrane helix</keyword>
<feature type="transmembrane region" description="Helical" evidence="1">
    <location>
        <begin position="164"/>
        <end position="187"/>
    </location>
</feature>
<gene>
    <name evidence="2" type="ORF">SAMN06265374_2255</name>
</gene>
<evidence type="ECO:0000313" key="2">
    <source>
        <dbReference type="EMBL" id="SMP23338.1"/>
    </source>
</evidence>
<feature type="transmembrane region" description="Helical" evidence="1">
    <location>
        <begin position="35"/>
        <end position="55"/>
    </location>
</feature>
<reference evidence="2 3" key="1">
    <citation type="submission" date="2017-05" db="EMBL/GenBank/DDBJ databases">
        <authorList>
            <person name="Varghese N."/>
            <person name="Submissions S."/>
        </authorList>
    </citation>
    <scope>NUCLEOTIDE SEQUENCE [LARGE SCALE GENOMIC DNA]</scope>
    <source>
        <strain evidence="2 3">DSM 15949</strain>
    </source>
</reference>
<evidence type="ECO:0000313" key="3">
    <source>
        <dbReference type="Proteomes" id="UP001157914"/>
    </source>
</evidence>
<dbReference type="RefSeq" id="WP_155190094.1">
    <property type="nucleotide sequence ID" value="NZ_BAAAEA010000002.1"/>
</dbReference>
<keyword evidence="3" id="KW-1185">Reference proteome</keyword>
<name>A0ABY1P229_9HYPH</name>
<evidence type="ECO:0008006" key="4">
    <source>
        <dbReference type="Google" id="ProtNLM"/>
    </source>
</evidence>
<sequence length="196" mass="21546">MISTNEIRAACEGSWLLLRSRPEGMSYFDQSLPGFWRSFQVIFLLLPIFVLSAMAERNAIVAEADPSLGAFPENAYWWAKLLGFAASWIALPLVLALLAGPIGLSRTYVPFVVARNWTSLLANMPFLLTAVLYLIGIIPTGIFVLLSITCLVMLLYYSYLVTRIALQTTISLAIAVVALDVVLTLLIGELASRLFA</sequence>
<feature type="transmembrane region" description="Helical" evidence="1">
    <location>
        <begin position="125"/>
        <end position="158"/>
    </location>
</feature>